<dbReference type="Proteomes" id="UP000190961">
    <property type="component" value="Unassembled WGS sequence"/>
</dbReference>
<keyword evidence="2" id="KW-1185">Reference proteome</keyword>
<sequence length="335" mass="36905">MKRHFLKSLILVLAICSCNEEKEETSITFIKGDNPVWEGEFTAADPDVVRDGDTLRMYYSSLVIDGNEKLIIAGAKSVDGKQWIPSDNNQSGKESIALDANPGNWNNHIEANSVIVRDNKVWMYYCGYKEEAEVSGTIVAKGQIGLATSEDKINFTPSSSDPILEIGDENTKDANALFSPTILKEGNTYYMLYVGYCIENCSPAFIGILGATSTDGLNWTKLSNPVLAGTDKNLPWAEVIKEPDLVKGPDGLYYLFISGDHSIGVARSENILGPYEVYPDPIIQPTLDWEGTDVIAPSVIIENNKVRIWYMGVTITDDGADFAIGYAESDFPMNW</sequence>
<evidence type="ECO:0000313" key="2">
    <source>
        <dbReference type="Proteomes" id="UP000190961"/>
    </source>
</evidence>
<evidence type="ECO:0000313" key="1">
    <source>
        <dbReference type="EMBL" id="SKC81895.1"/>
    </source>
</evidence>
<gene>
    <name evidence="1" type="ORF">SAMN05660236_4043</name>
</gene>
<dbReference type="EMBL" id="FUZU01000003">
    <property type="protein sequence ID" value="SKC81895.1"/>
    <property type="molecule type" value="Genomic_DNA"/>
</dbReference>
<accession>A0A1T5M1C0</accession>
<dbReference type="PANTHER" id="PTHR35279:SF1">
    <property type="entry name" value="ARABINANASE_LEVANSUCRASE_INVERTASE"/>
    <property type="match status" value="1"/>
</dbReference>
<organism evidence="1 2">
    <name type="scientific">Ohtaekwangia koreensis</name>
    <dbReference type="NCBI Taxonomy" id="688867"/>
    <lineage>
        <taxon>Bacteria</taxon>
        <taxon>Pseudomonadati</taxon>
        <taxon>Bacteroidota</taxon>
        <taxon>Cytophagia</taxon>
        <taxon>Cytophagales</taxon>
        <taxon>Fulvivirgaceae</taxon>
        <taxon>Ohtaekwangia</taxon>
    </lineage>
</organism>
<dbReference type="PROSITE" id="PS51257">
    <property type="entry name" value="PROKAR_LIPOPROTEIN"/>
    <property type="match status" value="1"/>
</dbReference>
<dbReference type="InterPro" id="IPR023296">
    <property type="entry name" value="Glyco_hydro_beta-prop_sf"/>
</dbReference>
<dbReference type="SUPFAM" id="SSF75005">
    <property type="entry name" value="Arabinanase/levansucrase/invertase"/>
    <property type="match status" value="2"/>
</dbReference>
<proteinExistence type="predicted"/>
<dbReference type="OrthoDB" id="2534034at2"/>
<dbReference type="PANTHER" id="PTHR35279">
    <property type="match status" value="1"/>
</dbReference>
<keyword evidence="1" id="KW-0378">Hydrolase</keyword>
<dbReference type="STRING" id="688867.SAMN05660236_4043"/>
<reference evidence="1 2" key="1">
    <citation type="submission" date="2017-02" db="EMBL/GenBank/DDBJ databases">
        <authorList>
            <person name="Peterson S.W."/>
        </authorList>
    </citation>
    <scope>NUCLEOTIDE SEQUENCE [LARGE SCALE GENOMIC DNA]</scope>
    <source>
        <strain evidence="1 2">DSM 25262</strain>
    </source>
</reference>
<protein>
    <submittedName>
        <fullName evidence="1">Glycosyl hydrolases family 43</fullName>
    </submittedName>
</protein>
<dbReference type="GO" id="GO:0016787">
    <property type="term" value="F:hydrolase activity"/>
    <property type="evidence" value="ECO:0007669"/>
    <property type="project" value="UniProtKB-KW"/>
</dbReference>
<dbReference type="Gene3D" id="2.115.10.20">
    <property type="entry name" value="Glycosyl hydrolase domain, family 43"/>
    <property type="match status" value="2"/>
</dbReference>
<dbReference type="AlphaFoldDB" id="A0A1T5M1C0"/>
<name>A0A1T5M1C0_9BACT</name>
<dbReference type="RefSeq" id="WP_079688609.1">
    <property type="nucleotide sequence ID" value="NZ_FUZU01000003.1"/>
</dbReference>